<evidence type="ECO:0000259" key="5">
    <source>
        <dbReference type="Pfam" id="PF08123"/>
    </source>
</evidence>
<dbReference type="Gene3D" id="3.40.50.150">
    <property type="entry name" value="Vaccinia Virus protein VP39"/>
    <property type="match status" value="1"/>
</dbReference>
<name>A0A381WR47_9ZZZZ</name>
<evidence type="ECO:0000313" key="6">
    <source>
        <dbReference type="EMBL" id="SVA54974.1"/>
    </source>
</evidence>
<keyword evidence="4" id="KW-0472">Membrane</keyword>
<dbReference type="PANTHER" id="PTHR13610:SF11">
    <property type="entry name" value="METHYLTRANSFERASE DOMAIN-CONTAINING PROTEIN"/>
    <property type="match status" value="1"/>
</dbReference>
<dbReference type="GO" id="GO:0031151">
    <property type="term" value="F:histone H3K79 methyltransferase activity"/>
    <property type="evidence" value="ECO:0007669"/>
    <property type="project" value="InterPro"/>
</dbReference>
<evidence type="ECO:0000256" key="1">
    <source>
        <dbReference type="ARBA" id="ARBA00022603"/>
    </source>
</evidence>
<keyword evidence="3" id="KW-0949">S-adenosyl-L-methionine</keyword>
<feature type="domain" description="DOT1" evidence="5">
    <location>
        <begin position="36"/>
        <end position="83"/>
    </location>
</feature>
<organism evidence="6">
    <name type="scientific">marine metagenome</name>
    <dbReference type="NCBI Taxonomy" id="408172"/>
    <lineage>
        <taxon>unclassified sequences</taxon>
        <taxon>metagenomes</taxon>
        <taxon>ecological metagenomes</taxon>
    </lineage>
</organism>
<protein>
    <recommendedName>
        <fullName evidence="5">DOT1 domain-containing protein</fullName>
    </recommendedName>
</protein>
<gene>
    <name evidence="6" type="ORF">METZ01_LOCUS107828</name>
</gene>
<evidence type="ECO:0000256" key="3">
    <source>
        <dbReference type="ARBA" id="ARBA00022691"/>
    </source>
</evidence>
<dbReference type="CDD" id="cd02440">
    <property type="entry name" value="AdoMet_MTases"/>
    <property type="match status" value="1"/>
</dbReference>
<dbReference type="InterPro" id="IPR029063">
    <property type="entry name" value="SAM-dependent_MTases_sf"/>
</dbReference>
<dbReference type="AlphaFoldDB" id="A0A381WR47"/>
<keyword evidence="1" id="KW-0489">Methyltransferase</keyword>
<feature type="transmembrane region" description="Helical" evidence="4">
    <location>
        <begin position="6"/>
        <end position="27"/>
    </location>
</feature>
<reference evidence="6" key="1">
    <citation type="submission" date="2018-05" db="EMBL/GenBank/DDBJ databases">
        <authorList>
            <person name="Lanie J.A."/>
            <person name="Ng W.-L."/>
            <person name="Kazmierczak K.M."/>
            <person name="Andrzejewski T.M."/>
            <person name="Davidsen T.M."/>
            <person name="Wayne K.J."/>
            <person name="Tettelin H."/>
            <person name="Glass J.I."/>
            <person name="Rusch D."/>
            <person name="Podicherti R."/>
            <person name="Tsui H.-C.T."/>
            <person name="Winkler M.E."/>
        </authorList>
    </citation>
    <scope>NUCLEOTIDE SEQUENCE</scope>
</reference>
<dbReference type="InterPro" id="IPR026170">
    <property type="entry name" value="FAM173A/B"/>
</dbReference>
<dbReference type="PANTHER" id="PTHR13610">
    <property type="entry name" value="METHYLTRANSFERASE DOMAIN-CONTAINING PROTEIN"/>
    <property type="match status" value="1"/>
</dbReference>
<dbReference type="InterPro" id="IPR025789">
    <property type="entry name" value="DOT1_dom"/>
</dbReference>
<accession>A0A381WR47</accession>
<dbReference type="Pfam" id="PF08123">
    <property type="entry name" value="DOT1"/>
    <property type="match status" value="1"/>
</dbReference>
<dbReference type="GO" id="GO:0032259">
    <property type="term" value="P:methylation"/>
    <property type="evidence" value="ECO:0007669"/>
    <property type="project" value="UniProtKB-KW"/>
</dbReference>
<sequence>MMVTILYILVLIFFILLAAMVIVPVFFGAPWHPLSDENINRIIKFADLQPGETFYDLGSGDGRVLIAASSNQCLRGVGVEIDPIKVWLSRYFIIAAKLTNKIRIHRGNMFDFDVSEADVIYLYLTHQALDRLFPEILDRMKPSARIICYRFCIRNLEPIKVNKDKNLFWYQVSKGRTVNEYS</sequence>
<keyword evidence="4" id="KW-1133">Transmembrane helix</keyword>
<evidence type="ECO:0000256" key="4">
    <source>
        <dbReference type="SAM" id="Phobius"/>
    </source>
</evidence>
<keyword evidence="4" id="KW-0812">Transmembrane</keyword>
<evidence type="ECO:0000256" key="2">
    <source>
        <dbReference type="ARBA" id="ARBA00022679"/>
    </source>
</evidence>
<dbReference type="SUPFAM" id="SSF53335">
    <property type="entry name" value="S-adenosyl-L-methionine-dependent methyltransferases"/>
    <property type="match status" value="1"/>
</dbReference>
<keyword evidence="2" id="KW-0808">Transferase</keyword>
<dbReference type="EMBL" id="UINC01012609">
    <property type="protein sequence ID" value="SVA54974.1"/>
    <property type="molecule type" value="Genomic_DNA"/>
</dbReference>
<proteinExistence type="predicted"/>